<feature type="compositionally biased region" description="Low complexity" evidence="1">
    <location>
        <begin position="512"/>
        <end position="536"/>
    </location>
</feature>
<dbReference type="EMBL" id="JAAXPC010000007">
    <property type="protein sequence ID" value="NKY02530.1"/>
    <property type="molecule type" value="Genomic_DNA"/>
</dbReference>
<dbReference type="Proteomes" id="UP000563898">
    <property type="component" value="Unassembled WGS sequence"/>
</dbReference>
<evidence type="ECO:0000313" key="3">
    <source>
        <dbReference type="Proteomes" id="UP000563898"/>
    </source>
</evidence>
<protein>
    <submittedName>
        <fullName evidence="2">Uncharacterized protein</fullName>
    </submittedName>
</protein>
<proteinExistence type="predicted"/>
<dbReference type="AlphaFoldDB" id="A0A846WP16"/>
<reference evidence="2 3" key="1">
    <citation type="submission" date="2020-04" db="EMBL/GenBank/DDBJ databases">
        <title>MicrobeNet Type strains.</title>
        <authorList>
            <person name="Nicholson A.C."/>
        </authorList>
    </citation>
    <scope>NUCLEOTIDE SEQUENCE [LARGE SCALE GENOMIC DNA]</scope>
    <source>
        <strain evidence="2 3">ATCC BAA-14</strain>
    </source>
</reference>
<accession>A0A846WP16</accession>
<name>A0A846WP16_9ACTN</name>
<sequence length="551" mass="58326">MSAVATLTAFSASAFTSNGTAAVINPALVPAPAPVAEKAAPKSPKAPEPETYQERIDRIAQSPRSLLAPLQENQGKATVCVSGEFTSLSVVYDSLFESLLPSLPPQLRQNAYAARDAAHRDMKRLNVSTLAISDNPMALGADSADPSMTYRGPVSQWIVTQLLKIRDGQENEAIPLGNITLTQAVETVWLYLFVTVVAPVKLAVQLTPFLGSPLTGTALDSYQGYFTYNTILQLAVQGGVLGSQYLYQGISNMVMNQCVARVTEDQREQAGRPSDDVTYHIDIPAAVRAAAGQLALADNDNCRQIGTLPLSRIVTRTGEYAQQLVTTDAQKQKIASETNAILAKMRATQVPHNLIPADPADFTQLESFASLVGSLIPYVGGAPLDITIGLKHNLDQGDNPFETVSVADLTVTKSLTAAYYSYYLSLYLFTTVGGLAEGQILGSPTVGFLSPTRAIGAVAALPLTYGLVNYHNVIRSMCLNEDDTTGTGRGAQVNRDNAVLPSASTTTPTVARPGRPSSSAPSSSPRRGASSPTSTPAPVIPGLPIRIPGIN</sequence>
<gene>
    <name evidence="2" type="ORF">HGA05_13185</name>
</gene>
<comment type="caution">
    <text evidence="2">The sequence shown here is derived from an EMBL/GenBank/DDBJ whole genome shotgun (WGS) entry which is preliminary data.</text>
</comment>
<evidence type="ECO:0000313" key="2">
    <source>
        <dbReference type="EMBL" id="NKY02530.1"/>
    </source>
</evidence>
<organism evidence="2 3">
    <name type="scientific">Gordonia polyisoprenivorans</name>
    <dbReference type="NCBI Taxonomy" id="84595"/>
    <lineage>
        <taxon>Bacteria</taxon>
        <taxon>Bacillati</taxon>
        <taxon>Actinomycetota</taxon>
        <taxon>Actinomycetes</taxon>
        <taxon>Mycobacteriales</taxon>
        <taxon>Gordoniaceae</taxon>
        <taxon>Gordonia</taxon>
    </lineage>
</organism>
<feature type="region of interest" description="Disordered" evidence="1">
    <location>
        <begin position="486"/>
        <end position="551"/>
    </location>
</feature>
<evidence type="ECO:0000256" key="1">
    <source>
        <dbReference type="SAM" id="MobiDB-lite"/>
    </source>
</evidence>